<dbReference type="SUPFAM" id="SSF109998">
    <property type="entry name" value="Triger factor/SurA peptide-binding domain-like"/>
    <property type="match status" value="1"/>
</dbReference>
<accession>D6SM08</accession>
<dbReference type="AlphaFoldDB" id="D6SM08"/>
<dbReference type="EMBL" id="ACJN02000001">
    <property type="protein sequence ID" value="EFI35719.1"/>
    <property type="molecule type" value="Genomic_DNA"/>
</dbReference>
<feature type="chain" id="PRO_5003087981" description="PpiC domain-containing protein" evidence="1">
    <location>
        <begin position="20"/>
        <end position="312"/>
    </location>
</feature>
<evidence type="ECO:0000313" key="3">
    <source>
        <dbReference type="Proteomes" id="UP000005496"/>
    </source>
</evidence>
<dbReference type="Gene3D" id="1.10.4030.10">
    <property type="entry name" value="Porin chaperone SurA, peptide-binding domain"/>
    <property type="match status" value="1"/>
</dbReference>
<comment type="caution">
    <text evidence="2">The sequence shown here is derived from an EMBL/GenBank/DDBJ whole genome shotgun (WGS) entry which is preliminary data.</text>
</comment>
<proteinExistence type="predicted"/>
<dbReference type="PANTHER" id="PTHR47245:SF2">
    <property type="entry name" value="PEPTIDYL-PROLYL CIS-TRANS ISOMERASE HP_0175-RELATED"/>
    <property type="match status" value="1"/>
</dbReference>
<sequence length="312" mass="36616">MRHCFFVTALVFLAVLAWGCSPDSPEEGVVATVNGQPIYLDEVESGYDADYFKWSRGVPPDLKEIKSSYGRVLLDLVVQKLIEQELNSSGHAVDPGEVAKIEREIRQDYPDGGFEEVLIEEHIDLEFWRASILKDLMWDKFKKEVLRPRISLDVEDVKEYYHYHIEDFYIPERIVFLHLSSGKEDKLQEVLDTFQESEDISRIREKYPQVNVGEYEMRVDRLPLGLQDELTGLQKGEKSQIQKNRQGLYYRVMVMDRKDSKLLKPHQVYDIIEENLVQEKMHKVFYNWLETTVDESDIKINARLLETAFMEN</sequence>
<dbReference type="RefSeq" id="WP_008868848.1">
    <property type="nucleotide sequence ID" value="NZ_ACJN02000001.1"/>
</dbReference>
<name>D6SM08_9BACT</name>
<gene>
    <name evidence="2" type="ORF">Dthio_PD3148</name>
</gene>
<dbReference type="InterPro" id="IPR046357">
    <property type="entry name" value="PPIase_dom_sf"/>
</dbReference>
<dbReference type="OrthoDB" id="5454722at2"/>
<dbReference type="Gene3D" id="3.10.50.40">
    <property type="match status" value="1"/>
</dbReference>
<dbReference type="eggNOG" id="COG0760">
    <property type="taxonomic scope" value="Bacteria"/>
</dbReference>
<dbReference type="PANTHER" id="PTHR47245">
    <property type="entry name" value="PEPTIDYLPROLYL ISOMERASE"/>
    <property type="match status" value="1"/>
</dbReference>
<evidence type="ECO:0008006" key="4">
    <source>
        <dbReference type="Google" id="ProtNLM"/>
    </source>
</evidence>
<dbReference type="Proteomes" id="UP000005496">
    <property type="component" value="Unassembled WGS sequence"/>
</dbReference>
<dbReference type="GO" id="GO:0003755">
    <property type="term" value="F:peptidyl-prolyl cis-trans isomerase activity"/>
    <property type="evidence" value="ECO:0007669"/>
    <property type="project" value="InterPro"/>
</dbReference>
<reference evidence="2" key="1">
    <citation type="submission" date="2010-05" db="EMBL/GenBank/DDBJ databases">
        <title>The draft genome of Desulfonatronospira thiodismutans ASO3-1.</title>
        <authorList>
            <consortium name="US DOE Joint Genome Institute (JGI-PGF)"/>
            <person name="Lucas S."/>
            <person name="Copeland A."/>
            <person name="Lapidus A."/>
            <person name="Cheng J.-F."/>
            <person name="Bruce D."/>
            <person name="Goodwin L."/>
            <person name="Pitluck S."/>
            <person name="Chertkov O."/>
            <person name="Brettin T."/>
            <person name="Detter J.C."/>
            <person name="Han C."/>
            <person name="Land M.L."/>
            <person name="Hauser L."/>
            <person name="Kyrpides N."/>
            <person name="Mikhailova N."/>
            <person name="Muyzer G."/>
            <person name="Woyke T."/>
        </authorList>
    </citation>
    <scope>NUCLEOTIDE SEQUENCE [LARGE SCALE GENOMIC DNA]</scope>
    <source>
        <strain evidence="2">ASO3-1</strain>
    </source>
</reference>
<keyword evidence="3" id="KW-1185">Reference proteome</keyword>
<evidence type="ECO:0000313" key="2">
    <source>
        <dbReference type="EMBL" id="EFI35719.1"/>
    </source>
</evidence>
<organism evidence="2 3">
    <name type="scientific">Desulfonatronospira thiodismutans ASO3-1</name>
    <dbReference type="NCBI Taxonomy" id="555779"/>
    <lineage>
        <taxon>Bacteria</taxon>
        <taxon>Pseudomonadati</taxon>
        <taxon>Thermodesulfobacteriota</taxon>
        <taxon>Desulfovibrionia</taxon>
        <taxon>Desulfovibrionales</taxon>
        <taxon>Desulfonatronovibrionaceae</taxon>
        <taxon>Desulfonatronospira</taxon>
    </lineage>
</organism>
<feature type="signal peptide" evidence="1">
    <location>
        <begin position="1"/>
        <end position="19"/>
    </location>
</feature>
<dbReference type="Pfam" id="PF13624">
    <property type="entry name" value="SurA_N_3"/>
    <property type="match status" value="1"/>
</dbReference>
<keyword evidence="1" id="KW-0732">Signal</keyword>
<evidence type="ECO:0000256" key="1">
    <source>
        <dbReference type="SAM" id="SignalP"/>
    </source>
</evidence>
<dbReference type="InterPro" id="IPR027304">
    <property type="entry name" value="Trigger_fact/SurA_dom_sf"/>
</dbReference>
<dbReference type="InterPro" id="IPR050245">
    <property type="entry name" value="PrsA_foldase"/>
</dbReference>
<protein>
    <recommendedName>
        <fullName evidence="4">PpiC domain-containing protein</fullName>
    </recommendedName>
</protein>